<dbReference type="Gene3D" id="2.40.70.10">
    <property type="entry name" value="Acid Proteases"/>
    <property type="match status" value="1"/>
</dbReference>
<dbReference type="PANTHER" id="PTHR33067">
    <property type="entry name" value="RNA-DIRECTED DNA POLYMERASE-RELATED"/>
    <property type="match status" value="1"/>
</dbReference>
<evidence type="ECO:0000313" key="2">
    <source>
        <dbReference type="EMBL" id="GJS68217.1"/>
    </source>
</evidence>
<gene>
    <name evidence="2" type="ORF">Tco_0682782</name>
</gene>
<dbReference type="GO" id="GO:0003964">
    <property type="term" value="F:RNA-directed DNA polymerase activity"/>
    <property type="evidence" value="ECO:0007669"/>
    <property type="project" value="UniProtKB-KW"/>
</dbReference>
<proteinExistence type="predicted"/>
<dbReference type="CDD" id="cd00303">
    <property type="entry name" value="retropepsin_like"/>
    <property type="match status" value="1"/>
</dbReference>
<accession>A0ABQ4XTU4</accession>
<sequence length="360" mass="40969">MVGINIDDLTIEQYLRLTSENQTPSMVKKVDDMTINEYMEYEERMKRQYSRSFGSYFPTYSSHNTTIECPSAANFNAIQSNIKFNYDSEDMELDEEVGYTTDEESVTSKHEALDPTHANNARSLNEELSSEEDLDKWLKGELEKHMRKHDEKNEEDALIAIIKSIRDECRIVYKNKQKSAPEVDLKNSSKDIEDTINDDNFTSNLPNQSPLAELNPGGFLLPFTIGNYNSYAMANIDASNNVMPRSICEYLMLDNLEGASMPDEMDNLTQRETLGTVKNASVKIDKSEFPYVFVVTDMPKNLGEMIILGRPFLETIHAQIDVFQDEISLGIGEDRIKFGVNRNLCSSNSPIEKVYMANTS</sequence>
<dbReference type="EMBL" id="BQNB010009774">
    <property type="protein sequence ID" value="GJS68217.1"/>
    <property type="molecule type" value="Genomic_DNA"/>
</dbReference>
<keyword evidence="3" id="KW-1185">Reference proteome</keyword>
<keyword evidence="2" id="KW-0695">RNA-directed DNA polymerase</keyword>
<protein>
    <submittedName>
        <fullName evidence="2">Reverse transcriptase domain-containing protein</fullName>
    </submittedName>
</protein>
<reference evidence="2" key="1">
    <citation type="journal article" date="2022" name="Int. J. Mol. Sci.">
        <title>Draft Genome of Tanacetum Coccineum: Genomic Comparison of Closely Related Tanacetum-Family Plants.</title>
        <authorList>
            <person name="Yamashiro T."/>
            <person name="Shiraishi A."/>
            <person name="Nakayama K."/>
            <person name="Satake H."/>
        </authorList>
    </citation>
    <scope>NUCLEOTIDE SEQUENCE</scope>
</reference>
<feature type="region of interest" description="Disordered" evidence="1">
    <location>
        <begin position="99"/>
        <end position="130"/>
    </location>
</feature>
<evidence type="ECO:0000313" key="3">
    <source>
        <dbReference type="Proteomes" id="UP001151760"/>
    </source>
</evidence>
<name>A0ABQ4XTU4_9ASTR</name>
<comment type="caution">
    <text evidence="2">The sequence shown here is derived from an EMBL/GenBank/DDBJ whole genome shotgun (WGS) entry which is preliminary data.</text>
</comment>
<keyword evidence="2" id="KW-0808">Transferase</keyword>
<organism evidence="2 3">
    <name type="scientific">Tanacetum coccineum</name>
    <dbReference type="NCBI Taxonomy" id="301880"/>
    <lineage>
        <taxon>Eukaryota</taxon>
        <taxon>Viridiplantae</taxon>
        <taxon>Streptophyta</taxon>
        <taxon>Embryophyta</taxon>
        <taxon>Tracheophyta</taxon>
        <taxon>Spermatophyta</taxon>
        <taxon>Magnoliopsida</taxon>
        <taxon>eudicotyledons</taxon>
        <taxon>Gunneridae</taxon>
        <taxon>Pentapetalae</taxon>
        <taxon>asterids</taxon>
        <taxon>campanulids</taxon>
        <taxon>Asterales</taxon>
        <taxon>Asteraceae</taxon>
        <taxon>Asteroideae</taxon>
        <taxon>Anthemideae</taxon>
        <taxon>Anthemidinae</taxon>
        <taxon>Tanacetum</taxon>
    </lineage>
</organism>
<reference evidence="2" key="2">
    <citation type="submission" date="2022-01" db="EMBL/GenBank/DDBJ databases">
        <authorList>
            <person name="Yamashiro T."/>
            <person name="Shiraishi A."/>
            <person name="Satake H."/>
            <person name="Nakayama K."/>
        </authorList>
    </citation>
    <scope>NUCLEOTIDE SEQUENCE</scope>
</reference>
<dbReference type="Proteomes" id="UP001151760">
    <property type="component" value="Unassembled WGS sequence"/>
</dbReference>
<keyword evidence="2" id="KW-0548">Nucleotidyltransferase</keyword>
<dbReference type="InterPro" id="IPR021109">
    <property type="entry name" value="Peptidase_aspartic_dom_sf"/>
</dbReference>
<evidence type="ECO:0000256" key="1">
    <source>
        <dbReference type="SAM" id="MobiDB-lite"/>
    </source>
</evidence>
<dbReference type="PANTHER" id="PTHR33067:SF9">
    <property type="entry name" value="RNA-DIRECTED DNA POLYMERASE"/>
    <property type="match status" value="1"/>
</dbReference>